<dbReference type="InterPro" id="IPR036388">
    <property type="entry name" value="WH-like_DNA-bd_sf"/>
</dbReference>
<dbReference type="SUPFAM" id="SSF48008">
    <property type="entry name" value="GntR ligand-binding domain-like"/>
    <property type="match status" value="1"/>
</dbReference>
<proteinExistence type="predicted"/>
<accession>Q1N5K0</accession>
<dbReference type="HOGENOM" id="CLU_017584_5_3_6"/>
<dbReference type="PANTHER" id="PTHR43537:SF24">
    <property type="entry name" value="GLUCONATE OPERON TRANSCRIPTIONAL REPRESSOR"/>
    <property type="match status" value="1"/>
</dbReference>
<keyword evidence="1" id="KW-0805">Transcription regulation</keyword>
<dbReference type="AlphaFoldDB" id="Q1N5K0"/>
<dbReference type="InterPro" id="IPR036390">
    <property type="entry name" value="WH_DNA-bd_sf"/>
</dbReference>
<keyword evidence="2" id="KW-0238">DNA-binding</keyword>
<dbReference type="Pfam" id="PF00392">
    <property type="entry name" value="GntR"/>
    <property type="match status" value="1"/>
</dbReference>
<evidence type="ECO:0000256" key="3">
    <source>
        <dbReference type="ARBA" id="ARBA00023163"/>
    </source>
</evidence>
<dbReference type="RefSeq" id="WP_007017360.1">
    <property type="nucleotide sequence ID" value="NZ_CH724113.1"/>
</dbReference>
<dbReference type="PANTHER" id="PTHR43537">
    <property type="entry name" value="TRANSCRIPTIONAL REGULATOR, GNTR FAMILY"/>
    <property type="match status" value="1"/>
</dbReference>
<protein>
    <submittedName>
        <fullName evidence="5">Transcriptional regulator</fullName>
    </submittedName>
</protein>
<dbReference type="InterPro" id="IPR011711">
    <property type="entry name" value="GntR_C"/>
</dbReference>
<dbReference type="SMART" id="SM00345">
    <property type="entry name" value="HTH_GNTR"/>
    <property type="match status" value="1"/>
</dbReference>
<name>Q1N5K0_9GAMM</name>
<organism evidence="5 6">
    <name type="scientific">Bermanella marisrubri</name>
    <dbReference type="NCBI Taxonomy" id="207949"/>
    <lineage>
        <taxon>Bacteria</taxon>
        <taxon>Pseudomonadati</taxon>
        <taxon>Pseudomonadota</taxon>
        <taxon>Gammaproteobacteria</taxon>
        <taxon>Oceanospirillales</taxon>
        <taxon>Oceanospirillaceae</taxon>
        <taxon>Bermanella</taxon>
    </lineage>
</organism>
<dbReference type="CDD" id="cd07377">
    <property type="entry name" value="WHTH_GntR"/>
    <property type="match status" value="1"/>
</dbReference>
<dbReference type="STRING" id="207949.RED65_11129"/>
<sequence>MSFKAPESLAEQIAQHIGEQIITGKLKSKERIQELKVATELEVSRGSVREALLILESRHLIDILPRRGAMVAELNKVNVSALYETYITLLVVLGRKVAEVWKEGQLDPLIEQLHKIRAIANSNDPEAPERVVAAGFDLMRMAYPLAENPYLESILEDLQPAIHRAYHMAITSDSNALGYSMTFFGQLLEGVVKRDLPKVEKAIQDYGDHLLSIMMDALEQ</sequence>
<dbReference type="InterPro" id="IPR008920">
    <property type="entry name" value="TF_FadR/GntR_C"/>
</dbReference>
<dbReference type="Gene3D" id="1.20.120.530">
    <property type="entry name" value="GntR ligand-binding domain-like"/>
    <property type="match status" value="1"/>
</dbReference>
<dbReference type="GO" id="GO:0003677">
    <property type="term" value="F:DNA binding"/>
    <property type="evidence" value="ECO:0007669"/>
    <property type="project" value="UniProtKB-KW"/>
</dbReference>
<evidence type="ECO:0000256" key="2">
    <source>
        <dbReference type="ARBA" id="ARBA00023125"/>
    </source>
</evidence>
<dbReference type="PROSITE" id="PS50949">
    <property type="entry name" value="HTH_GNTR"/>
    <property type="match status" value="1"/>
</dbReference>
<keyword evidence="3" id="KW-0804">Transcription</keyword>
<dbReference type="GO" id="GO:0003700">
    <property type="term" value="F:DNA-binding transcription factor activity"/>
    <property type="evidence" value="ECO:0007669"/>
    <property type="project" value="InterPro"/>
</dbReference>
<dbReference type="Gene3D" id="1.10.10.10">
    <property type="entry name" value="Winged helix-like DNA-binding domain superfamily/Winged helix DNA-binding domain"/>
    <property type="match status" value="1"/>
</dbReference>
<gene>
    <name evidence="5" type="ORF">RED65_11129</name>
</gene>
<dbReference type="Proteomes" id="UP000004263">
    <property type="component" value="Unassembled WGS sequence"/>
</dbReference>
<evidence type="ECO:0000313" key="5">
    <source>
        <dbReference type="EMBL" id="EAT13942.1"/>
    </source>
</evidence>
<feature type="domain" description="HTH gntR-type" evidence="4">
    <location>
        <begin position="7"/>
        <end position="74"/>
    </location>
</feature>
<keyword evidence="6" id="KW-1185">Reference proteome</keyword>
<dbReference type="InterPro" id="IPR000524">
    <property type="entry name" value="Tscrpt_reg_HTH_GntR"/>
</dbReference>
<dbReference type="OrthoDB" id="8066003at2"/>
<evidence type="ECO:0000259" key="4">
    <source>
        <dbReference type="PROSITE" id="PS50949"/>
    </source>
</evidence>
<evidence type="ECO:0000313" key="6">
    <source>
        <dbReference type="Proteomes" id="UP000004263"/>
    </source>
</evidence>
<reference evidence="5 6" key="1">
    <citation type="submission" date="2006-03" db="EMBL/GenBank/DDBJ databases">
        <authorList>
            <person name="Pinhassi J."/>
            <person name="Pedros-Alio C."/>
            <person name="Ferriera S."/>
            <person name="Johnson J."/>
            <person name="Kravitz S."/>
            <person name="Halpern A."/>
            <person name="Remington K."/>
            <person name="Beeson K."/>
            <person name="Tran B."/>
            <person name="Rogers Y.-H."/>
            <person name="Friedman R."/>
            <person name="Venter J.C."/>
        </authorList>
    </citation>
    <scope>NUCLEOTIDE SEQUENCE [LARGE SCALE GENOMIC DNA]</scope>
    <source>
        <strain evidence="5 6">RED65</strain>
    </source>
</reference>
<comment type="caution">
    <text evidence="5">The sequence shown here is derived from an EMBL/GenBank/DDBJ whole genome shotgun (WGS) entry which is preliminary data.</text>
</comment>
<dbReference type="EMBL" id="AAQH01000001">
    <property type="protein sequence ID" value="EAT13942.1"/>
    <property type="molecule type" value="Genomic_DNA"/>
</dbReference>
<dbReference type="Pfam" id="PF07729">
    <property type="entry name" value="FCD"/>
    <property type="match status" value="1"/>
</dbReference>
<evidence type="ECO:0000256" key="1">
    <source>
        <dbReference type="ARBA" id="ARBA00023015"/>
    </source>
</evidence>
<dbReference type="SUPFAM" id="SSF46785">
    <property type="entry name" value="Winged helix' DNA-binding domain"/>
    <property type="match status" value="1"/>
</dbReference>